<dbReference type="InterPro" id="IPR011042">
    <property type="entry name" value="6-blade_b-propeller_TolB-like"/>
</dbReference>
<feature type="signal peptide" evidence="7">
    <location>
        <begin position="1"/>
        <end position="27"/>
    </location>
</feature>
<keyword evidence="3" id="KW-0007">Acetylation</keyword>
<dbReference type="Pfam" id="PF07676">
    <property type="entry name" value="PD40"/>
    <property type="match status" value="1"/>
</dbReference>
<reference evidence="9 10" key="1">
    <citation type="submission" date="2020-08" db="EMBL/GenBank/DDBJ databases">
        <title>Genomic Encyclopedia of Type Strains, Phase III (KMG-III): the genomes of soil and plant-associated and newly described type strains.</title>
        <authorList>
            <person name="Whitman W."/>
        </authorList>
    </citation>
    <scope>NUCLEOTIDE SEQUENCE [LARGE SCALE GENOMIC DNA]</scope>
    <source>
        <strain evidence="9 10">CECT 8571</strain>
    </source>
</reference>
<dbReference type="PANTHER" id="PTHR42776">
    <property type="entry name" value="SERINE PEPTIDASE S9 FAMILY MEMBER"/>
    <property type="match status" value="1"/>
</dbReference>
<dbReference type="SUPFAM" id="SSF53474">
    <property type="entry name" value="alpha/beta-Hydrolases"/>
    <property type="match status" value="1"/>
</dbReference>
<evidence type="ECO:0000256" key="1">
    <source>
        <dbReference type="ARBA" id="ARBA00022801"/>
    </source>
</evidence>
<feature type="domain" description="Peptidase S9 prolyl oligopeptidase catalytic" evidence="8">
    <location>
        <begin position="440"/>
        <end position="645"/>
    </location>
</feature>
<keyword evidence="2" id="KW-0720">Serine protease</keyword>
<keyword evidence="1 9" id="KW-0378">Hydrolase</keyword>
<dbReference type="InterPro" id="IPR011659">
    <property type="entry name" value="WD40"/>
</dbReference>
<keyword evidence="10" id="KW-1185">Reference proteome</keyword>
<dbReference type="Gene3D" id="3.40.50.1820">
    <property type="entry name" value="alpha/beta hydrolase"/>
    <property type="match status" value="1"/>
</dbReference>
<evidence type="ECO:0000256" key="2">
    <source>
        <dbReference type="ARBA" id="ARBA00022825"/>
    </source>
</evidence>
<protein>
    <recommendedName>
        <fullName evidence="5">Acyl-peptide hydrolase</fullName>
    </recommendedName>
    <alternativeName>
        <fullName evidence="4">Acylaminoacyl-peptidase</fullName>
    </alternativeName>
</protein>
<keyword evidence="2" id="KW-0645">Protease</keyword>
<evidence type="ECO:0000256" key="6">
    <source>
        <dbReference type="ARBA" id="ARBA00045885"/>
    </source>
</evidence>
<evidence type="ECO:0000313" key="9">
    <source>
        <dbReference type="EMBL" id="MBB3169313.1"/>
    </source>
</evidence>
<sequence length="648" mass="71927">MNTRTWNGYIIIAIAALLWGCSAEHPASSKTTQPANEPAANTIAFKQYDAKTFFESVTYGGSSINHTGDAVLQHSDETGVFNLFKVSLIDGTRTQLTDSTVDSIFSVSFFPADDRALYSADKGGSELNHLYVRELDGSVKDLTPGENLKAMFSRFSADGKHFYALTNERDPKYFDVYRYQTADYKRTMVYKNELGAQPTTLSADGRWLALSKPVNNANSNIYIVDLHADMPSPTLITEHEGNIQYSPETFTPGNDALIYTTDGSGEFFQAFQYDLKTATHSPYLAADWDISFVYFSDDGRFRVHGVNADASTKIGIYDLQSKRELALPTLPDGDLRGVSFSNDGKRMAFYVNGDTSPSNLYAFEFDQPKARRLTNALSSSIDEAHLVASEVIRYPSTDDLKIPALQYKPKQASADNKVPGIIFIHGGPGGQTRKGYRPIIQHLVNHGYAMLGVNNRGSSGYGKTFFHLDDKRHGEKDLEDIVAAKHYLQSLPWIDPDNIIVMGGSYGGYLTMAALAYTDEFQAGINIFGVTNWLRTLESIPPWWASFRESLYAELGDPATDAERLKRISPLFHADNVQVPVLVVQGANDPRVLQVESDEMVAAIEKNNVPVEYVLFPDEGHGFTKKANRITASEAYLNFLNTHVRKSN</sequence>
<dbReference type="PROSITE" id="PS00708">
    <property type="entry name" value="PRO_ENDOPEP_SER"/>
    <property type="match status" value="1"/>
</dbReference>
<dbReference type="InterPro" id="IPR001375">
    <property type="entry name" value="Peptidase_S9_cat"/>
</dbReference>
<evidence type="ECO:0000259" key="8">
    <source>
        <dbReference type="Pfam" id="PF00326"/>
    </source>
</evidence>
<dbReference type="AlphaFoldDB" id="A0A839UNK0"/>
<feature type="chain" id="PRO_5032648743" description="Acyl-peptide hydrolase" evidence="7">
    <location>
        <begin position="28"/>
        <end position="648"/>
    </location>
</feature>
<accession>A0A839UNK0</accession>
<evidence type="ECO:0000256" key="4">
    <source>
        <dbReference type="ARBA" id="ARBA00032284"/>
    </source>
</evidence>
<evidence type="ECO:0000256" key="7">
    <source>
        <dbReference type="SAM" id="SignalP"/>
    </source>
</evidence>
<dbReference type="Proteomes" id="UP000559987">
    <property type="component" value="Unassembled WGS sequence"/>
</dbReference>
<dbReference type="SUPFAM" id="SSF50993">
    <property type="entry name" value="Peptidase/esterase 'gauge' domain"/>
    <property type="match status" value="1"/>
</dbReference>
<gene>
    <name evidence="9" type="ORF">FHS30_002521</name>
</gene>
<dbReference type="RefSeq" id="WP_221197269.1">
    <property type="nucleotide sequence ID" value="NZ_JACHXZ010000003.1"/>
</dbReference>
<comment type="caution">
    <text evidence="9">The sequence shown here is derived from an EMBL/GenBank/DDBJ whole genome shotgun (WGS) entry which is preliminary data.</text>
</comment>
<dbReference type="GO" id="GO:0004252">
    <property type="term" value="F:serine-type endopeptidase activity"/>
    <property type="evidence" value="ECO:0007669"/>
    <property type="project" value="InterPro"/>
</dbReference>
<organism evidence="9 10">
    <name type="scientific">Simiduia aestuariiviva</name>
    <dbReference type="NCBI Taxonomy" id="1510459"/>
    <lineage>
        <taxon>Bacteria</taxon>
        <taxon>Pseudomonadati</taxon>
        <taxon>Pseudomonadota</taxon>
        <taxon>Gammaproteobacteria</taxon>
        <taxon>Cellvibrionales</taxon>
        <taxon>Cellvibrionaceae</taxon>
        <taxon>Simiduia</taxon>
    </lineage>
</organism>
<dbReference type="InterPro" id="IPR002471">
    <property type="entry name" value="Pept_S9_AS"/>
</dbReference>
<evidence type="ECO:0000313" key="10">
    <source>
        <dbReference type="Proteomes" id="UP000559987"/>
    </source>
</evidence>
<dbReference type="PANTHER" id="PTHR42776:SF27">
    <property type="entry name" value="DIPEPTIDYL PEPTIDASE FAMILY MEMBER 6"/>
    <property type="match status" value="1"/>
</dbReference>
<evidence type="ECO:0000256" key="3">
    <source>
        <dbReference type="ARBA" id="ARBA00022990"/>
    </source>
</evidence>
<keyword evidence="7" id="KW-0732">Signal</keyword>
<comment type="function">
    <text evidence="6">This enzyme catalyzes the hydrolysis of the N-terminal peptide bond of an N-acetylated peptide to generate an N-acetylated amino acid and a peptide with a free N-terminus. It preferentially cleaves off Ac-Ala, Ac-Met and Ac-Ser. Also, involved in the degradation of oxidized and glycated proteins.</text>
</comment>
<dbReference type="EMBL" id="JACHXZ010000003">
    <property type="protein sequence ID" value="MBB3169313.1"/>
    <property type="molecule type" value="Genomic_DNA"/>
</dbReference>
<evidence type="ECO:0000256" key="5">
    <source>
        <dbReference type="ARBA" id="ARBA00032596"/>
    </source>
</evidence>
<dbReference type="GO" id="GO:0006508">
    <property type="term" value="P:proteolysis"/>
    <property type="evidence" value="ECO:0007669"/>
    <property type="project" value="InterPro"/>
</dbReference>
<dbReference type="Pfam" id="PF00326">
    <property type="entry name" value="Peptidase_S9"/>
    <property type="match status" value="1"/>
</dbReference>
<dbReference type="Gene3D" id="2.120.10.30">
    <property type="entry name" value="TolB, C-terminal domain"/>
    <property type="match status" value="2"/>
</dbReference>
<dbReference type="InterPro" id="IPR029058">
    <property type="entry name" value="AB_hydrolase_fold"/>
</dbReference>
<name>A0A839UNK0_9GAMM</name>
<proteinExistence type="predicted"/>